<proteinExistence type="predicted"/>
<evidence type="ECO:0000313" key="2">
    <source>
        <dbReference type="Proteomes" id="UP001501047"/>
    </source>
</evidence>
<organism evidence="1 2">
    <name type="scientific">Clostridium subterminale</name>
    <dbReference type="NCBI Taxonomy" id="1550"/>
    <lineage>
        <taxon>Bacteria</taxon>
        <taxon>Bacillati</taxon>
        <taxon>Bacillota</taxon>
        <taxon>Clostridia</taxon>
        <taxon>Eubacteriales</taxon>
        <taxon>Clostridiaceae</taxon>
        <taxon>Clostridium</taxon>
    </lineage>
</organism>
<dbReference type="EMBL" id="BAAACI010000001">
    <property type="protein sequence ID" value="GAA0767147.1"/>
    <property type="molecule type" value="Genomic_DNA"/>
</dbReference>
<gene>
    <name evidence="1" type="ORF">GCM10008908_05860</name>
</gene>
<sequence length="198" mass="23281">MNILIDILPQKVEIDNIEYRINYDFRTSILFEIMMQDDELDDKEKIYNALLLYYPVIPDNLEEAIKQILWFYRGGKEINEGSSGVAMGKSTRAYSFEYDDDYIYSAFLTQYGIDLQDIEDLHWWKFKAMFKSLKEENEIVKIMGYRSMTINSNMSKEQKDFYSNMKKIYAIPLSKSKKQKVTEIENALMGNGDLSGIL</sequence>
<evidence type="ECO:0000313" key="1">
    <source>
        <dbReference type="EMBL" id="GAA0767147.1"/>
    </source>
</evidence>
<dbReference type="InterPro" id="IPR009660">
    <property type="entry name" value="Phage_A500_Gp15"/>
</dbReference>
<keyword evidence="2" id="KW-1185">Reference proteome</keyword>
<accession>A0ABP3VR48</accession>
<reference evidence="2" key="1">
    <citation type="journal article" date="2019" name="Int. J. Syst. Evol. Microbiol.">
        <title>The Global Catalogue of Microorganisms (GCM) 10K type strain sequencing project: providing services to taxonomists for standard genome sequencing and annotation.</title>
        <authorList>
            <consortium name="The Broad Institute Genomics Platform"/>
            <consortium name="The Broad Institute Genome Sequencing Center for Infectious Disease"/>
            <person name="Wu L."/>
            <person name="Ma J."/>
        </authorList>
    </citation>
    <scope>NUCLEOTIDE SEQUENCE [LARGE SCALE GENOMIC DNA]</scope>
    <source>
        <strain evidence="2">JCM 1417</strain>
    </source>
</reference>
<dbReference type="Pfam" id="PF06854">
    <property type="entry name" value="Phage_Gp15"/>
    <property type="match status" value="1"/>
</dbReference>
<comment type="caution">
    <text evidence="1">The sequence shown here is derived from an EMBL/GenBank/DDBJ whole genome shotgun (WGS) entry which is preliminary data.</text>
</comment>
<dbReference type="RefSeq" id="WP_343823461.1">
    <property type="nucleotide sequence ID" value="NZ_BAAACI010000001.1"/>
</dbReference>
<protein>
    <recommendedName>
        <fullName evidence="3">Bacteriophage Gp15 protein</fullName>
    </recommendedName>
</protein>
<name>A0ABP3VR48_CLOSU</name>
<evidence type="ECO:0008006" key="3">
    <source>
        <dbReference type="Google" id="ProtNLM"/>
    </source>
</evidence>
<dbReference type="Proteomes" id="UP001501047">
    <property type="component" value="Unassembled WGS sequence"/>
</dbReference>